<feature type="non-terminal residue" evidence="9">
    <location>
        <position position="487"/>
    </location>
</feature>
<dbReference type="EMBL" id="LIHL02000013">
    <property type="protein sequence ID" value="KAF5450399.1"/>
    <property type="molecule type" value="Genomic_DNA"/>
</dbReference>
<feature type="domain" description="EamA" evidence="8">
    <location>
        <begin position="148"/>
        <end position="272"/>
    </location>
</feature>
<evidence type="ECO:0000256" key="6">
    <source>
        <dbReference type="ARBA" id="ARBA00023136"/>
    </source>
</evidence>
<dbReference type="Gramene" id="Jr13_23120_p1">
    <property type="protein sequence ID" value="cds.Jr13_23120_p1"/>
    <property type="gene ID" value="Jr13_23120"/>
</dbReference>
<dbReference type="AlphaFoldDB" id="A0A833WXX7"/>
<proteinExistence type="inferred from homology"/>
<evidence type="ECO:0000256" key="5">
    <source>
        <dbReference type="ARBA" id="ARBA00022989"/>
    </source>
</evidence>
<evidence type="ECO:0000313" key="9">
    <source>
        <dbReference type="EMBL" id="KAF5450399.1"/>
    </source>
</evidence>
<comment type="caution">
    <text evidence="9">The sequence shown here is derived from an EMBL/GenBank/DDBJ whole genome shotgun (WGS) entry which is preliminary data.</text>
</comment>
<feature type="transmembrane region" description="Helical" evidence="7">
    <location>
        <begin position="393"/>
        <end position="411"/>
    </location>
</feature>
<comment type="similarity">
    <text evidence="2">Belongs to the drug/metabolite transporter (DMT) superfamily. Plant drug/metabolite exporter (P-DME) (TC 2.A.7.4) family.</text>
</comment>
<evidence type="ECO:0000313" key="10">
    <source>
        <dbReference type="Proteomes" id="UP000619265"/>
    </source>
</evidence>
<keyword evidence="5 7" id="KW-1133">Transmembrane helix</keyword>
<dbReference type="InterPro" id="IPR000620">
    <property type="entry name" value="EamA_dom"/>
</dbReference>
<reference evidence="9" key="1">
    <citation type="submission" date="2015-10" db="EMBL/GenBank/DDBJ databases">
        <authorList>
            <person name="Martinez-Garcia P.J."/>
            <person name="Crepeau M.W."/>
            <person name="Puiu D."/>
            <person name="Gonzalez-Ibeas D."/>
            <person name="Whalen J."/>
            <person name="Stevens K."/>
            <person name="Paul R."/>
            <person name="Butterfield T."/>
            <person name="Britton M."/>
            <person name="Reagan R."/>
            <person name="Chakraborty S."/>
            <person name="Walawage S.L."/>
            <person name="Vasquez-Gross H.A."/>
            <person name="Cardeno C."/>
            <person name="Famula R."/>
            <person name="Pratt K."/>
            <person name="Kuruganti S."/>
            <person name="Aradhya M.K."/>
            <person name="Leslie C.A."/>
            <person name="Dandekar A.M."/>
            <person name="Salzberg S.L."/>
            <person name="Wegrzyn J.L."/>
            <person name="Langley C.H."/>
            <person name="Neale D.B."/>
        </authorList>
    </citation>
    <scope>NUCLEOTIDE SEQUENCE</scope>
    <source>
        <tissue evidence="9">Leaves</tissue>
    </source>
</reference>
<feature type="transmembrane region" description="Helical" evidence="7">
    <location>
        <begin position="353"/>
        <end position="381"/>
    </location>
</feature>
<feature type="domain" description="EamA" evidence="8">
    <location>
        <begin position="282"/>
        <end position="432"/>
    </location>
</feature>
<evidence type="ECO:0000256" key="3">
    <source>
        <dbReference type="ARBA" id="ARBA00022475"/>
    </source>
</evidence>
<comment type="subcellular location">
    <subcellularLocation>
        <location evidence="1">Cell membrane</location>
        <topology evidence="1">Multi-pass membrane protein</topology>
    </subcellularLocation>
</comment>
<keyword evidence="4 7" id="KW-0812">Transmembrane</keyword>
<dbReference type="PANTHER" id="PTHR42920:SF26">
    <property type="entry name" value="OS03G0707200 PROTEIN"/>
    <property type="match status" value="1"/>
</dbReference>
<evidence type="ECO:0000259" key="8">
    <source>
        <dbReference type="Pfam" id="PF00892"/>
    </source>
</evidence>
<evidence type="ECO:0000256" key="4">
    <source>
        <dbReference type="ARBA" id="ARBA00022692"/>
    </source>
</evidence>
<reference evidence="9" key="2">
    <citation type="submission" date="2020-03" db="EMBL/GenBank/DDBJ databases">
        <title>Walnut 2.0.</title>
        <authorList>
            <person name="Marrano A."/>
            <person name="Britton M."/>
            <person name="Zimin A.V."/>
            <person name="Zaini P.A."/>
            <person name="Workman R."/>
            <person name="Puiu D."/>
            <person name="Bianco L."/>
            <person name="Allen B.J."/>
            <person name="Troggio M."/>
            <person name="Leslie C.A."/>
            <person name="Timp W."/>
            <person name="Dendekar A."/>
            <person name="Salzberg S.L."/>
            <person name="Neale D.B."/>
        </authorList>
    </citation>
    <scope>NUCLEOTIDE SEQUENCE</scope>
    <source>
        <tissue evidence="9">Leaves</tissue>
    </source>
</reference>
<gene>
    <name evidence="9" type="ORF">F2P56_030757</name>
</gene>
<feature type="transmembrane region" description="Helical" evidence="7">
    <location>
        <begin position="145"/>
        <end position="163"/>
    </location>
</feature>
<dbReference type="InterPro" id="IPR051258">
    <property type="entry name" value="Diverse_Substrate_Transporter"/>
</dbReference>
<keyword evidence="6 7" id="KW-0472">Membrane</keyword>
<dbReference type="GO" id="GO:0005886">
    <property type="term" value="C:plasma membrane"/>
    <property type="evidence" value="ECO:0007669"/>
    <property type="project" value="UniProtKB-SubCell"/>
</dbReference>
<dbReference type="InterPro" id="IPR037185">
    <property type="entry name" value="EmrE-like"/>
</dbReference>
<feature type="transmembrane region" description="Helical" evidence="7">
    <location>
        <begin position="175"/>
        <end position="194"/>
    </location>
</feature>
<feature type="transmembrane region" description="Helical" evidence="7">
    <location>
        <begin position="312"/>
        <end position="333"/>
    </location>
</feature>
<dbReference type="PANTHER" id="PTHR42920">
    <property type="entry name" value="OS03G0707200 PROTEIN-RELATED"/>
    <property type="match status" value="1"/>
</dbReference>
<evidence type="ECO:0000256" key="1">
    <source>
        <dbReference type="ARBA" id="ARBA00004651"/>
    </source>
</evidence>
<dbReference type="Pfam" id="PF00892">
    <property type="entry name" value="EamA"/>
    <property type="match status" value="2"/>
</dbReference>
<evidence type="ECO:0000256" key="2">
    <source>
        <dbReference type="ARBA" id="ARBA00007635"/>
    </source>
</evidence>
<name>A0A833WXX7_JUGRE</name>
<feature type="transmembrane region" description="Helical" evidence="7">
    <location>
        <begin position="417"/>
        <end position="436"/>
    </location>
</feature>
<dbReference type="Proteomes" id="UP000619265">
    <property type="component" value="Unassembled WGS sequence"/>
</dbReference>
<dbReference type="SUPFAM" id="SSF103481">
    <property type="entry name" value="Multidrug resistance efflux transporter EmrE"/>
    <property type="match status" value="1"/>
</dbReference>
<organism evidence="9 10">
    <name type="scientific">Juglans regia</name>
    <name type="common">English walnut</name>
    <dbReference type="NCBI Taxonomy" id="51240"/>
    <lineage>
        <taxon>Eukaryota</taxon>
        <taxon>Viridiplantae</taxon>
        <taxon>Streptophyta</taxon>
        <taxon>Embryophyta</taxon>
        <taxon>Tracheophyta</taxon>
        <taxon>Spermatophyta</taxon>
        <taxon>Magnoliopsida</taxon>
        <taxon>eudicotyledons</taxon>
        <taxon>Gunneridae</taxon>
        <taxon>Pentapetalae</taxon>
        <taxon>rosids</taxon>
        <taxon>fabids</taxon>
        <taxon>Fagales</taxon>
        <taxon>Juglandaceae</taxon>
        <taxon>Juglans</taxon>
    </lineage>
</organism>
<accession>A0A833WXX7</accession>
<protein>
    <recommendedName>
        <fullName evidence="8">EamA domain-containing protein</fullName>
    </recommendedName>
</protein>
<keyword evidence="3" id="KW-1003">Cell membrane</keyword>
<sequence>GRFYEENSVSETRGQRHRALWSVSMASPSPCNWLVTRTTDSTVYFCSSQPNPSIFLSFRAGSSKRPRLTTFSLNDSSSCNTPPHIASAANQGLKKTVDSDHSTLQPNTLLVESDTRSLGRPALTFKSFFGRRSSWRRTLFASKKVRSVILLNVITIVYASNIPVVKEVEAIMDPAAFTAVRFTMSAIPFIPLVLRARGDVCTRNAGIELGFWVSLGYLMQALGLLTSDSGRASFLSMFTVIVVPLLDGMLGAKVPALTWFGALMSILGVAMLESSGSPPSVGDLLNFLSAVFFGVHMLRTEHISRNTKKENFLALIGYEVFIVALSSTLWYVLGGCFGGIQECRPSSWTWAMLWNWMVTFPWIPAVYTGVFSTVLCLWVEVAAMHEVSATETAIIYGLEPVWGAGFAWFLLGERWGPAGWIGAALVLGGSLTVQMFGSSPRKSSDEERSENGDQLFVSDKKIFLSASPVIVGSRKDVPGQLKKPNHL</sequence>
<feature type="transmembrane region" description="Helical" evidence="7">
    <location>
        <begin position="206"/>
        <end position="226"/>
    </location>
</feature>
<evidence type="ECO:0000256" key="7">
    <source>
        <dbReference type="SAM" id="Phobius"/>
    </source>
</evidence>